<dbReference type="Gene3D" id="3.40.50.2300">
    <property type="match status" value="1"/>
</dbReference>
<evidence type="ECO:0000259" key="8">
    <source>
        <dbReference type="PROSITE" id="PS50011"/>
    </source>
</evidence>
<evidence type="ECO:0000256" key="7">
    <source>
        <dbReference type="PROSITE-ProRule" id="PRU00169"/>
    </source>
</evidence>
<proteinExistence type="predicted"/>
<dbReference type="Gene3D" id="3.30.450.20">
    <property type="entry name" value="PAS domain"/>
    <property type="match status" value="6"/>
</dbReference>
<dbReference type="Gene3D" id="1.10.287.130">
    <property type="match status" value="1"/>
</dbReference>
<dbReference type="Pfam" id="PF02518">
    <property type="entry name" value="HATPase_c"/>
    <property type="match status" value="1"/>
</dbReference>
<dbReference type="SUPFAM" id="SSF55785">
    <property type="entry name" value="PYP-like sensor domain (PAS domain)"/>
    <property type="match status" value="6"/>
</dbReference>
<dbReference type="SUPFAM" id="SSF52172">
    <property type="entry name" value="CheY-like"/>
    <property type="match status" value="1"/>
</dbReference>
<dbReference type="SUPFAM" id="SSF47384">
    <property type="entry name" value="Homodimeric domain of signal transducing histidine kinase"/>
    <property type="match status" value="1"/>
</dbReference>
<dbReference type="CDD" id="cd00130">
    <property type="entry name" value="PAS"/>
    <property type="match status" value="5"/>
</dbReference>
<name>A0ABT2N1G9_9CYAN</name>
<feature type="domain" description="PAC" evidence="12">
    <location>
        <begin position="2218"/>
        <end position="2270"/>
    </location>
</feature>
<evidence type="ECO:0000259" key="11">
    <source>
        <dbReference type="PROSITE" id="PS50112"/>
    </source>
</evidence>
<keyword evidence="4" id="KW-0808">Transferase</keyword>
<dbReference type="Pfam" id="PF08448">
    <property type="entry name" value="PAS_4"/>
    <property type="match status" value="1"/>
</dbReference>
<dbReference type="InterPro" id="IPR011006">
    <property type="entry name" value="CheY-like_superfamily"/>
</dbReference>
<evidence type="ECO:0000256" key="6">
    <source>
        <dbReference type="ARBA" id="ARBA00023012"/>
    </source>
</evidence>
<evidence type="ECO:0000256" key="3">
    <source>
        <dbReference type="ARBA" id="ARBA00022553"/>
    </source>
</evidence>
<dbReference type="InterPro" id="IPR001789">
    <property type="entry name" value="Sig_transdc_resp-reg_receiver"/>
</dbReference>
<evidence type="ECO:0000256" key="2">
    <source>
        <dbReference type="ARBA" id="ARBA00012438"/>
    </source>
</evidence>
<evidence type="ECO:0000259" key="10">
    <source>
        <dbReference type="PROSITE" id="PS50110"/>
    </source>
</evidence>
<dbReference type="SUPFAM" id="SSF55781">
    <property type="entry name" value="GAF domain-like"/>
    <property type="match status" value="2"/>
</dbReference>
<dbReference type="CDD" id="cd16922">
    <property type="entry name" value="HATPase_EvgS-ArcB-TorS-like"/>
    <property type="match status" value="1"/>
</dbReference>
<dbReference type="EC" id="2.7.13.3" evidence="2"/>
<dbReference type="SUPFAM" id="SSF56112">
    <property type="entry name" value="Protein kinase-like (PK-like)"/>
    <property type="match status" value="1"/>
</dbReference>
<reference evidence="13 14" key="1">
    <citation type="journal article" date="2022" name="Front. Microbiol.">
        <title>High genomic differentiation and limited gene flow indicate recent cryptic speciation within the genus Laspinema (cyanobacteria).</title>
        <authorList>
            <person name="Stanojkovic A."/>
            <person name="Skoupy S."/>
            <person name="Skaloud P."/>
            <person name="Dvorak P."/>
        </authorList>
    </citation>
    <scope>NUCLEOTIDE SEQUENCE [LARGE SCALE GENOMIC DNA]</scope>
    <source>
        <strain evidence="13 14">D3b</strain>
    </source>
</reference>
<keyword evidence="3 7" id="KW-0597">Phosphoprotein</keyword>
<dbReference type="InterPro" id="IPR001610">
    <property type="entry name" value="PAC"/>
</dbReference>
<dbReference type="InterPro" id="IPR036890">
    <property type="entry name" value="HATPase_C_sf"/>
</dbReference>
<dbReference type="InterPro" id="IPR036097">
    <property type="entry name" value="HisK_dim/P_sf"/>
</dbReference>
<evidence type="ECO:0000256" key="4">
    <source>
        <dbReference type="ARBA" id="ARBA00022679"/>
    </source>
</evidence>
<dbReference type="SMART" id="SM00091">
    <property type="entry name" value="PAS"/>
    <property type="match status" value="6"/>
</dbReference>
<dbReference type="InterPro" id="IPR013655">
    <property type="entry name" value="PAS_fold_3"/>
</dbReference>
<protein>
    <recommendedName>
        <fullName evidence="2">histidine kinase</fullName>
        <ecNumber evidence="2">2.7.13.3</ecNumber>
    </recommendedName>
</protein>
<dbReference type="Gene3D" id="3.40.50.300">
    <property type="entry name" value="P-loop containing nucleotide triphosphate hydrolases"/>
    <property type="match status" value="1"/>
</dbReference>
<dbReference type="InterPro" id="IPR005467">
    <property type="entry name" value="His_kinase_dom"/>
</dbReference>
<feature type="domain" description="PAC" evidence="12">
    <location>
        <begin position="2091"/>
        <end position="2143"/>
    </location>
</feature>
<dbReference type="InterPro" id="IPR029016">
    <property type="entry name" value="GAF-like_dom_sf"/>
</dbReference>
<dbReference type="CDD" id="cd17546">
    <property type="entry name" value="REC_hyHK_CKI1_RcsC-like"/>
    <property type="match status" value="1"/>
</dbReference>
<sequence>MITLSDVRLTQKLYESSNSEVYRGYLTASGQAVILKMLRKAYFSPERLGWFWREYEVTRSLNLAGIPRVYEFSSEGSSPFFLIEDFGAESLNRLKIAGKLELKDFFNLAIAITEILSQIHEHNIIHKDINPSNIVLNPQTGQVKIIDFGISAVLSQENPSFQNANRLEGTLSYMSPEQTGRMNRCIDYRTDFYSLGVTFYYLLSGILPFQSEDPMEWVHSHIAKPPISLKTILPQIPATVSNLIAKLMAKNAEDRYQSGGGLKADLEECLRQLQTNKTIKTFSLGQQDRSNRFQLPQQLYGREAQIQTLLEAFERTAEGNRELILVAGYAGVGKSALVREVHKPIAGKRGNFIAGKFDQYQRNIPYLGLIQAFNEFCNFILGEPEAVFEQWRSRILAALGHTGQVLIEMIPNLEKIIGPQPPVGDLGGQEAQNRLHWVVQNFLKALCDREHPLVIFLDDLQWSDLASLTLLEAILSDRDLQFLLVIGAYRDNEVDGTHPLMMTKAHLETEFPNLITIALDNLTSSDVADLIAATLHSPQSLVQPLAELVSEKTGGNAFFTLEFLNSLYQERLIFLSSDRQNWTWNLAEIEAREITDNVVVLMASQLVKFSPETQTILQLAACIGSPFDLETLSRIARSQPEVVLNQLFAALQSGLVIPLNENYKLLPLLPKIDSEKIKFKFLHDRVQQAAYSLIPEAQRPARHLEIGRLLQDNVNPLQLSLDDPSASLPETLFIRVNHLNQGSELMTDKTERIDLAYLNLWAGKKAKLGSAYSLATQYFKSGLSLLPPQSWQTHYDLTLQLHLEAVEAEYLTTHYPEVEALAAVVLNQGRTLLERVKVYQILIQLYSAINQLQKAVDTSLIVLQMLGVPLAESGSIQWDLAELSRLPLMEEPDKLAAMQILMSVWGTAIIVTPEWVSRMALTMVKLSLEYGNSPLAAFAYAYYGFNLCGTGEIERGYQLGQIALELLKQFESAESRCKVHHIFNGFIRHWKEPLPAAIAGLRATVRLGLETGDLEYTCYATMQYSCYSLLSGEPLEKVIQKHQESLQIIEKHRQDIQRYYTKIWLQLALNLQGNAGEVGRLNGEVFDDNQDLQFLRQNNSDTSLFCFHLAQGMLSYYLKDGPKAVESLTIAAQYEAAIASLMPLGQLPFYDSLARLALYSSLEEPQQQDFLRRVETHQIRLLEWANSGPMTYQHKYDLVEAEKARILGQNWQAAELYERAIVGAREHHFIQEEALAYELAGEFYYHRGMSQIAELYIQQAYALYQQWQGGAKVQQLSVQYSQWLDKPQKERGSENLAETQSETIHSTSSKAEVVLDLVSVLKSSAALTREIEIEKLLGALMKILIENAGAQKGYLIGEENGEWIVQAAIDEKLVTSQPGIPLKAVGEGTEDQDWLSAAIVRYVIRTRETVALNDATVEGPFQGDRYIRAQQPKSILCMPILDRAKLSGIIYLENNLISGAFPRDRLEVLKFLSVQAAISLENAKLYTSLRQSESKFNQFLEALPIGIAALDPAGKYHYMNRAGQQLLGPIPPPLSLEELSTVYQVYLSGSDRLYPQEELPGIRALQGEAVMAEDLEIERAGGRIPIQVYSTPIFDESGQVIYAINAFTDISDRKQAEKLRADYNHSLELQVAERTEALRESEERFRNSFESAAVGMCLVALNGQLLDVNTAVCQMLGYSKSELLTLTIQDITYVEDLESDLSHLEELVQGEIYYYHLEKRYQHKTGKIIWGLLSVSLVRDRDKQPLYTIKQIQNITLRKQLELNLQQKTEEIDRFFTLALDLLCIGDVEGYLRRVSLGWEKALGYTVAELEKMRIYELIHPDDLNQTDTEMNKLLDGQDVINFVNRYRHKNGSYRWIEWRSFPVGHLIYATARDITESREAQEKLRHSEANLAKAQEIAHIGSWEFDPVNQSTLWSEELYRIYGLEPSPIPPSLEPIHPRIHPQTPWLEQREIQDKLRCGESWELNQQVERPTGEIREIEVRGEPVFDRAGTLVKWIGTVHDITDRQRIEAKLRQSEAALREAQRIAHIGRWELDLKSEQLTASEEWFQMFGVDPAYPESAYQAHFNAIHPEDRVQLQENLKEAVLKGISYKIDLRIIQGDRICRYLEARGEAVRDDRGQVIHLRGTVLDITEGKRTVLALSESEERFRTAFDYAGIGMAIVGLDGRWLKVNRAVCEIIGYGEDELLNLNFQAITHPKDLDLDLNYATQLLRGEIRSYQLEKRYIHKQGHFVWVLLTGSLVRTTEGEPLHFIAQIQDVSLQKQAEQILRSQMQREQVLSQFVQSIRNSLDLTTISFSAAHESGRLLGADMVKILQYFPDEALWRNMAEYRPFDTLPSTLDLDIPDVGNPFTETLKALKPVALSGWEPHPNDPRVELLGSFGGHWLILPLQMGAGVWGALCLARNLRESPWDSTEMELLGAIANQLAIAINQAELYQQVEKAREAADRANQAKSAFLASMSHELRSPLNAILGFAQLLLSNASLSPDLKENVAIIHRSGEHLLTLINDILDLAKIEAGRTTIVETNFNLSHLLTDLQSMFKLKAHSKGLDFVVERSPEVPEYIQADEIKLRQVLINLIGNAIKFTQTGRIGVTMRGVTGEGPSSCPNPDTGEHQTLNLRCEVSDTGPGIAPDELDHLFQAFVQTRTGLEAREGTGLGLSISRKFVELMGGSIQVRSQVGEGSTFSFEIPATVAAPSESKPIAPPRRAVALEPNQLQYRILIADDRRDNRTFVIKCLKPLGFDLLESSNGQETVALWEEWEPHLIFMDLRMPVMDGYEATQQIKGSMKGQATVIVALTASYREQENAVGLSSGFDAFIRKPFRDTELFDCLTQQLGVRFVYEDPGESAAQTVALPPVPLTESDWSDVPRDWLNSFNLATKSCDVELMVSLLDDIRDRHESFANTLTNWTQNFEFDQILTVIKSVLE</sequence>
<feature type="domain" description="PAC" evidence="12">
    <location>
        <begin position="1963"/>
        <end position="2015"/>
    </location>
</feature>
<dbReference type="Gene3D" id="1.10.510.10">
    <property type="entry name" value="Transferase(Phosphotransferase) domain 1"/>
    <property type="match status" value="1"/>
</dbReference>
<dbReference type="Pfam" id="PF00072">
    <property type="entry name" value="Response_reg"/>
    <property type="match status" value="1"/>
</dbReference>
<evidence type="ECO:0000259" key="9">
    <source>
        <dbReference type="PROSITE" id="PS50109"/>
    </source>
</evidence>
<dbReference type="NCBIfam" id="TIGR00229">
    <property type="entry name" value="sensory_box"/>
    <property type="match status" value="5"/>
</dbReference>
<dbReference type="InterPro" id="IPR035965">
    <property type="entry name" value="PAS-like_dom_sf"/>
</dbReference>
<dbReference type="InterPro" id="IPR013656">
    <property type="entry name" value="PAS_4"/>
</dbReference>
<dbReference type="Gene3D" id="2.10.70.100">
    <property type="match status" value="2"/>
</dbReference>
<evidence type="ECO:0000256" key="5">
    <source>
        <dbReference type="ARBA" id="ARBA00022777"/>
    </source>
</evidence>
<feature type="domain" description="PAC" evidence="12">
    <location>
        <begin position="1715"/>
        <end position="1767"/>
    </location>
</feature>
<dbReference type="InterPro" id="IPR004358">
    <property type="entry name" value="Sig_transdc_His_kin-like_C"/>
</dbReference>
<dbReference type="CDD" id="cd14014">
    <property type="entry name" value="STKc_PknB_like"/>
    <property type="match status" value="1"/>
</dbReference>
<dbReference type="RefSeq" id="WP_261234345.1">
    <property type="nucleotide sequence ID" value="NZ_JAMXFA010000002.1"/>
</dbReference>
<dbReference type="InterPro" id="IPR041664">
    <property type="entry name" value="AAA_16"/>
</dbReference>
<feature type="domain" description="PAC" evidence="12">
    <location>
        <begin position="1565"/>
        <end position="1622"/>
    </location>
</feature>
<dbReference type="Pfam" id="PF00512">
    <property type="entry name" value="HisKA"/>
    <property type="match status" value="1"/>
</dbReference>
<dbReference type="InterPro" id="IPR000700">
    <property type="entry name" value="PAS-assoc_C"/>
</dbReference>
<evidence type="ECO:0000313" key="13">
    <source>
        <dbReference type="EMBL" id="MCT7976528.1"/>
    </source>
</evidence>
<comment type="caution">
    <text evidence="13">The sequence shown here is derived from an EMBL/GenBank/DDBJ whole genome shotgun (WGS) entry which is preliminary data.</text>
</comment>
<dbReference type="Gene3D" id="3.30.450.40">
    <property type="match status" value="2"/>
</dbReference>
<organism evidence="13 14">
    <name type="scientific">Laspinema olomoucense D3b</name>
    <dbReference type="NCBI Taxonomy" id="2953688"/>
    <lineage>
        <taxon>Bacteria</taxon>
        <taxon>Bacillati</taxon>
        <taxon>Cyanobacteriota</taxon>
        <taxon>Cyanophyceae</taxon>
        <taxon>Oscillatoriophycideae</taxon>
        <taxon>Oscillatoriales</taxon>
        <taxon>Laspinemataceae</taxon>
        <taxon>Laspinema</taxon>
        <taxon>Laspinema olomoucense</taxon>
    </lineage>
</organism>
<dbReference type="Proteomes" id="UP001525961">
    <property type="component" value="Unassembled WGS sequence"/>
</dbReference>
<feature type="modified residue" description="4-aspartylphosphate" evidence="7">
    <location>
        <position position="2766"/>
    </location>
</feature>
<dbReference type="PANTHER" id="PTHR43642">
    <property type="entry name" value="HYBRID SIGNAL TRANSDUCTION HISTIDINE KINASE G"/>
    <property type="match status" value="1"/>
</dbReference>
<dbReference type="SMART" id="SM00448">
    <property type="entry name" value="REC"/>
    <property type="match status" value="1"/>
</dbReference>
<feature type="domain" description="Histidine kinase" evidence="9">
    <location>
        <begin position="2458"/>
        <end position="2691"/>
    </location>
</feature>
<evidence type="ECO:0000256" key="1">
    <source>
        <dbReference type="ARBA" id="ARBA00000085"/>
    </source>
</evidence>
<dbReference type="Pfam" id="PF08447">
    <property type="entry name" value="PAS_3"/>
    <property type="match status" value="4"/>
</dbReference>
<evidence type="ECO:0000259" key="12">
    <source>
        <dbReference type="PROSITE" id="PS50113"/>
    </source>
</evidence>
<dbReference type="InterPro" id="IPR000014">
    <property type="entry name" value="PAS"/>
</dbReference>
<dbReference type="InterPro" id="IPR003018">
    <property type="entry name" value="GAF"/>
</dbReference>
<feature type="domain" description="PAS" evidence="11">
    <location>
        <begin position="1641"/>
        <end position="1711"/>
    </location>
</feature>
<dbReference type="PANTHER" id="PTHR43642:SF1">
    <property type="entry name" value="HYBRID SIGNAL TRANSDUCTION HISTIDINE KINASE G"/>
    <property type="match status" value="1"/>
</dbReference>
<feature type="domain" description="PAS" evidence="11">
    <location>
        <begin position="2144"/>
        <end position="2214"/>
    </location>
</feature>
<dbReference type="Pfam" id="PF00069">
    <property type="entry name" value="Pkinase"/>
    <property type="match status" value="1"/>
</dbReference>
<dbReference type="InterPro" id="IPR000719">
    <property type="entry name" value="Prot_kinase_dom"/>
</dbReference>
<dbReference type="InterPro" id="IPR053159">
    <property type="entry name" value="Hybrid_Histidine_Kinase"/>
</dbReference>
<dbReference type="Pfam" id="PF13426">
    <property type="entry name" value="PAS_9"/>
    <property type="match status" value="1"/>
</dbReference>
<dbReference type="PROSITE" id="PS50112">
    <property type="entry name" value="PAS"/>
    <property type="match status" value="4"/>
</dbReference>
<dbReference type="InterPro" id="IPR027417">
    <property type="entry name" value="P-loop_NTPase"/>
</dbReference>
<dbReference type="SMART" id="SM00086">
    <property type="entry name" value="PAC"/>
    <property type="match status" value="6"/>
</dbReference>
<dbReference type="PROSITE" id="PS50011">
    <property type="entry name" value="PROTEIN_KINASE_DOM"/>
    <property type="match status" value="1"/>
</dbReference>
<dbReference type="PROSITE" id="PS50110">
    <property type="entry name" value="RESPONSE_REGULATORY"/>
    <property type="match status" value="1"/>
</dbReference>
<keyword evidence="5" id="KW-0418">Kinase</keyword>
<feature type="domain" description="PAS" evidence="11">
    <location>
        <begin position="1492"/>
        <end position="1528"/>
    </location>
</feature>
<dbReference type="PRINTS" id="PR00344">
    <property type="entry name" value="BCTRLSENSOR"/>
</dbReference>
<dbReference type="EMBL" id="JAMXFA010000002">
    <property type="protein sequence ID" value="MCT7976528.1"/>
    <property type="molecule type" value="Genomic_DNA"/>
</dbReference>
<dbReference type="Pfam" id="PF01590">
    <property type="entry name" value="GAF"/>
    <property type="match status" value="2"/>
</dbReference>
<dbReference type="SMART" id="SM00065">
    <property type="entry name" value="GAF"/>
    <property type="match status" value="2"/>
</dbReference>
<evidence type="ECO:0000313" key="14">
    <source>
        <dbReference type="Proteomes" id="UP001525961"/>
    </source>
</evidence>
<dbReference type="InterPro" id="IPR003661">
    <property type="entry name" value="HisK_dim/P_dom"/>
</dbReference>
<keyword evidence="14" id="KW-1185">Reference proteome</keyword>
<dbReference type="InterPro" id="IPR003594">
    <property type="entry name" value="HATPase_dom"/>
</dbReference>
<dbReference type="SUPFAM" id="SSF52540">
    <property type="entry name" value="P-loop containing nucleoside triphosphate hydrolases"/>
    <property type="match status" value="1"/>
</dbReference>
<dbReference type="SMART" id="SM00387">
    <property type="entry name" value="HATPase_c"/>
    <property type="match status" value="1"/>
</dbReference>
<dbReference type="SMART" id="SM00388">
    <property type="entry name" value="HisKA"/>
    <property type="match status" value="1"/>
</dbReference>
<dbReference type="PROSITE" id="PS50109">
    <property type="entry name" value="HIS_KIN"/>
    <property type="match status" value="1"/>
</dbReference>
<feature type="domain" description="Protein kinase" evidence="8">
    <location>
        <begin position="7"/>
        <end position="270"/>
    </location>
</feature>
<dbReference type="SUPFAM" id="SSF55874">
    <property type="entry name" value="ATPase domain of HSP90 chaperone/DNA topoisomerase II/histidine kinase"/>
    <property type="match status" value="1"/>
</dbReference>
<gene>
    <name evidence="13" type="ORF">NG792_02160</name>
</gene>
<feature type="domain" description="Response regulatory" evidence="10">
    <location>
        <begin position="2717"/>
        <end position="2833"/>
    </location>
</feature>
<keyword evidence="6" id="KW-0902">Two-component regulatory system</keyword>
<dbReference type="PROSITE" id="PS50113">
    <property type="entry name" value="PAC"/>
    <property type="match status" value="5"/>
</dbReference>
<dbReference type="Pfam" id="PF13191">
    <property type="entry name" value="AAA_16"/>
    <property type="match status" value="1"/>
</dbReference>
<comment type="catalytic activity">
    <reaction evidence="1">
        <text>ATP + protein L-histidine = ADP + protein N-phospho-L-histidine.</text>
        <dbReference type="EC" id="2.7.13.3"/>
    </reaction>
</comment>
<feature type="domain" description="PAS" evidence="11">
    <location>
        <begin position="1787"/>
        <end position="1838"/>
    </location>
</feature>
<dbReference type="CDD" id="cd00082">
    <property type="entry name" value="HisKA"/>
    <property type="match status" value="1"/>
</dbReference>
<dbReference type="Gene3D" id="3.30.565.10">
    <property type="entry name" value="Histidine kinase-like ATPase, C-terminal domain"/>
    <property type="match status" value="1"/>
</dbReference>
<dbReference type="InterPro" id="IPR011009">
    <property type="entry name" value="Kinase-like_dom_sf"/>
</dbReference>
<accession>A0ABT2N1G9</accession>